<protein>
    <submittedName>
        <fullName evidence="1">Uncharacterized protein</fullName>
    </submittedName>
</protein>
<dbReference type="Proteomes" id="UP000295781">
    <property type="component" value="Chromosome"/>
</dbReference>
<dbReference type="OrthoDB" id="5516683at2"/>
<gene>
    <name evidence="1" type="ORF">SOCEGT47_045210</name>
</gene>
<organism evidence="1 2">
    <name type="scientific">Sorangium cellulosum</name>
    <name type="common">Polyangium cellulosum</name>
    <dbReference type="NCBI Taxonomy" id="56"/>
    <lineage>
        <taxon>Bacteria</taxon>
        <taxon>Pseudomonadati</taxon>
        <taxon>Myxococcota</taxon>
        <taxon>Polyangia</taxon>
        <taxon>Polyangiales</taxon>
        <taxon>Polyangiaceae</taxon>
        <taxon>Sorangium</taxon>
    </lineage>
</organism>
<evidence type="ECO:0000313" key="2">
    <source>
        <dbReference type="Proteomes" id="UP000295781"/>
    </source>
</evidence>
<dbReference type="EMBL" id="CP012670">
    <property type="protein sequence ID" value="AUX23990.1"/>
    <property type="molecule type" value="Genomic_DNA"/>
</dbReference>
<evidence type="ECO:0000313" key="1">
    <source>
        <dbReference type="EMBL" id="AUX23990.1"/>
    </source>
</evidence>
<name>A0A4P2Q3R9_SORCE</name>
<dbReference type="SUPFAM" id="SSF51126">
    <property type="entry name" value="Pectin lyase-like"/>
    <property type="match status" value="1"/>
</dbReference>
<dbReference type="AlphaFoldDB" id="A0A4P2Q3R9"/>
<dbReference type="RefSeq" id="WP_129349564.1">
    <property type="nucleotide sequence ID" value="NZ_CP012670.1"/>
</dbReference>
<reference evidence="1 2" key="1">
    <citation type="submission" date="2015-09" db="EMBL/GenBank/DDBJ databases">
        <title>Sorangium comparison.</title>
        <authorList>
            <person name="Zaburannyi N."/>
            <person name="Bunk B."/>
            <person name="Overmann J."/>
            <person name="Mueller R."/>
        </authorList>
    </citation>
    <scope>NUCLEOTIDE SEQUENCE [LARGE SCALE GENOMIC DNA]</scope>
    <source>
        <strain evidence="1 2">So ceGT47</strain>
    </source>
</reference>
<sequence length="303" mass="30475">MMERSDVCEPQAGSGRRIPSSALSVRRALLVLACAGAVGCGGDDTTGTPEDVDVSAGATAVVAIINPVVNEPHGTGVPAELGDARDGIVVAATPGGRDITAGGIAVVGAPAGGIELDVSGATLSHTIQAEGDVVDAPIAFSGSAAAFFDNTPIRYAVSEASGAIFLDPSVPMADLEARLAEDGRVVVLRPGRYVGSITITGRGTLLYGEGFLERAVIIDGGITVQGEAVRLRGLTITGDLASRGNDFGISFSVVRGNVSITGNAGAFVRNVFCGETVVPSSNATLLDNHGVAPLNDLPPVVCD</sequence>
<proteinExistence type="predicted"/>
<accession>A0A4P2Q3R9</accession>
<dbReference type="InterPro" id="IPR011050">
    <property type="entry name" value="Pectin_lyase_fold/virulence"/>
</dbReference>